<protein>
    <submittedName>
        <fullName evidence="1">Uncharacterized protein</fullName>
    </submittedName>
</protein>
<dbReference type="AlphaFoldDB" id="A0A4C1YF51"/>
<gene>
    <name evidence="1" type="ORF">EVAR_103941_1</name>
</gene>
<sequence>MIYHDIVSYERSYGEAEVQLQVSHTFIRAELLGQSSACVPELLMAVDQKLPEPLGLDTHPLTWVYDTSHTVINVNNVQIALTEPLRPGKLKKTSGPFRCGIWRRTFNSFAECRGCARTTHQQNAAFKVTPGILTKLNENHAADAGIEVATNRVQNKYTTLYETDVVTHARGLIERLGARLPQAPRRRGHAARSRGRIWCLLTCPFRGLKYYSTELSTPPRWNVQMLLN</sequence>
<keyword evidence="2" id="KW-1185">Reference proteome</keyword>
<name>A0A4C1YF51_EUMVA</name>
<dbReference type="Proteomes" id="UP000299102">
    <property type="component" value="Unassembled WGS sequence"/>
</dbReference>
<dbReference type="EMBL" id="BGZK01001182">
    <property type="protein sequence ID" value="GBP73660.1"/>
    <property type="molecule type" value="Genomic_DNA"/>
</dbReference>
<proteinExistence type="predicted"/>
<reference evidence="1 2" key="1">
    <citation type="journal article" date="2019" name="Commun. Biol.">
        <title>The bagworm genome reveals a unique fibroin gene that provides high tensile strength.</title>
        <authorList>
            <person name="Kono N."/>
            <person name="Nakamura H."/>
            <person name="Ohtoshi R."/>
            <person name="Tomita M."/>
            <person name="Numata K."/>
            <person name="Arakawa K."/>
        </authorList>
    </citation>
    <scope>NUCLEOTIDE SEQUENCE [LARGE SCALE GENOMIC DNA]</scope>
</reference>
<comment type="caution">
    <text evidence="1">The sequence shown here is derived from an EMBL/GenBank/DDBJ whole genome shotgun (WGS) entry which is preliminary data.</text>
</comment>
<evidence type="ECO:0000313" key="1">
    <source>
        <dbReference type="EMBL" id="GBP73660.1"/>
    </source>
</evidence>
<organism evidence="1 2">
    <name type="scientific">Eumeta variegata</name>
    <name type="common">Bagworm moth</name>
    <name type="synonym">Eumeta japonica</name>
    <dbReference type="NCBI Taxonomy" id="151549"/>
    <lineage>
        <taxon>Eukaryota</taxon>
        <taxon>Metazoa</taxon>
        <taxon>Ecdysozoa</taxon>
        <taxon>Arthropoda</taxon>
        <taxon>Hexapoda</taxon>
        <taxon>Insecta</taxon>
        <taxon>Pterygota</taxon>
        <taxon>Neoptera</taxon>
        <taxon>Endopterygota</taxon>
        <taxon>Lepidoptera</taxon>
        <taxon>Glossata</taxon>
        <taxon>Ditrysia</taxon>
        <taxon>Tineoidea</taxon>
        <taxon>Psychidae</taxon>
        <taxon>Oiketicinae</taxon>
        <taxon>Eumeta</taxon>
    </lineage>
</organism>
<accession>A0A4C1YF51</accession>
<evidence type="ECO:0000313" key="2">
    <source>
        <dbReference type="Proteomes" id="UP000299102"/>
    </source>
</evidence>